<evidence type="ECO:0000259" key="4">
    <source>
        <dbReference type="PROSITE" id="PS50949"/>
    </source>
</evidence>
<keyword evidence="2" id="KW-0238">DNA-binding</keyword>
<evidence type="ECO:0000256" key="2">
    <source>
        <dbReference type="ARBA" id="ARBA00023125"/>
    </source>
</evidence>
<dbReference type="GO" id="GO:0003700">
    <property type="term" value="F:DNA-binding transcription factor activity"/>
    <property type="evidence" value="ECO:0007669"/>
    <property type="project" value="InterPro"/>
</dbReference>
<dbReference type="Gene3D" id="1.20.120.530">
    <property type="entry name" value="GntR ligand-binding domain-like"/>
    <property type="match status" value="1"/>
</dbReference>
<dbReference type="PANTHER" id="PTHR43537">
    <property type="entry name" value="TRANSCRIPTIONAL REGULATOR, GNTR FAMILY"/>
    <property type="match status" value="1"/>
</dbReference>
<dbReference type="InterPro" id="IPR036388">
    <property type="entry name" value="WH-like_DNA-bd_sf"/>
</dbReference>
<dbReference type="CDD" id="cd07377">
    <property type="entry name" value="WHTH_GntR"/>
    <property type="match status" value="1"/>
</dbReference>
<reference evidence="5" key="1">
    <citation type="submission" date="2024-05" db="EMBL/GenBank/DDBJ databases">
        <authorList>
            <person name="Yu L."/>
        </authorList>
    </citation>
    <scope>NUCLEOTIDE SEQUENCE</scope>
    <source>
        <strain evidence="5">G08B096</strain>
    </source>
</reference>
<name>A0AAU7W7K7_9MICO</name>
<dbReference type="AlphaFoldDB" id="A0AAU7W7K7"/>
<dbReference type="RefSeq" id="WP_350348431.1">
    <property type="nucleotide sequence ID" value="NZ_CP158374.1"/>
</dbReference>
<dbReference type="PANTHER" id="PTHR43537:SF5">
    <property type="entry name" value="UXU OPERON TRANSCRIPTIONAL REGULATOR"/>
    <property type="match status" value="1"/>
</dbReference>
<dbReference type="SUPFAM" id="SSF46785">
    <property type="entry name" value="Winged helix' DNA-binding domain"/>
    <property type="match status" value="1"/>
</dbReference>
<keyword evidence="3" id="KW-0804">Transcription</keyword>
<evidence type="ECO:0000313" key="5">
    <source>
        <dbReference type="EMBL" id="XBX82414.1"/>
    </source>
</evidence>
<dbReference type="SUPFAM" id="SSF48008">
    <property type="entry name" value="GntR ligand-binding domain-like"/>
    <property type="match status" value="1"/>
</dbReference>
<dbReference type="Pfam" id="PF00392">
    <property type="entry name" value="GntR"/>
    <property type="match status" value="1"/>
</dbReference>
<dbReference type="Pfam" id="PF07729">
    <property type="entry name" value="FCD"/>
    <property type="match status" value="1"/>
</dbReference>
<accession>A0AAU7W7K7</accession>
<sequence>MPQATGRADATRAVVFSPLDGAGRAALVEQRLTDAIVAGVLRDGERLPSESELARSLGVAVVTAREALEALREHGLVRTRRGRDGGSFVTYDRETSLRMIDERLRAASRIELRDLALHSAAIAGMAAEVAADRASDDDLQSLVDLDARADLATAGGARRAVGRFQLEIAAVSQSPRLVREELRLQAEAGPLLWLCLREQEYRDRSRRARLEVIEAIRAVDPEAARRSTTAHIQHAVDWLVEEKARLEASADTHGGHPEPEGARP</sequence>
<dbReference type="PROSITE" id="PS50949">
    <property type="entry name" value="HTH_GNTR"/>
    <property type="match status" value="1"/>
</dbReference>
<feature type="domain" description="HTH gntR-type" evidence="4">
    <location>
        <begin position="22"/>
        <end position="92"/>
    </location>
</feature>
<dbReference type="InterPro" id="IPR008920">
    <property type="entry name" value="TF_FadR/GntR_C"/>
</dbReference>
<evidence type="ECO:0000256" key="3">
    <source>
        <dbReference type="ARBA" id="ARBA00023163"/>
    </source>
</evidence>
<organism evidence="5">
    <name type="scientific">Agromyces sp. G08B096</name>
    <dbReference type="NCBI Taxonomy" id="3156399"/>
    <lineage>
        <taxon>Bacteria</taxon>
        <taxon>Bacillati</taxon>
        <taxon>Actinomycetota</taxon>
        <taxon>Actinomycetes</taxon>
        <taxon>Micrococcales</taxon>
        <taxon>Microbacteriaceae</taxon>
        <taxon>Agromyces</taxon>
    </lineage>
</organism>
<proteinExistence type="predicted"/>
<evidence type="ECO:0000256" key="1">
    <source>
        <dbReference type="ARBA" id="ARBA00023015"/>
    </source>
</evidence>
<keyword evidence="1" id="KW-0805">Transcription regulation</keyword>
<dbReference type="EMBL" id="CP158374">
    <property type="protein sequence ID" value="XBX82414.1"/>
    <property type="molecule type" value="Genomic_DNA"/>
</dbReference>
<dbReference type="InterPro" id="IPR000524">
    <property type="entry name" value="Tscrpt_reg_HTH_GntR"/>
</dbReference>
<gene>
    <name evidence="5" type="ORF">ABIQ69_00465</name>
</gene>
<dbReference type="Gene3D" id="1.10.10.10">
    <property type="entry name" value="Winged helix-like DNA-binding domain superfamily/Winged helix DNA-binding domain"/>
    <property type="match status" value="1"/>
</dbReference>
<dbReference type="SMART" id="SM00895">
    <property type="entry name" value="FCD"/>
    <property type="match status" value="1"/>
</dbReference>
<protein>
    <submittedName>
        <fullName evidence="5">GntR family transcriptional regulator</fullName>
    </submittedName>
</protein>
<dbReference type="InterPro" id="IPR036390">
    <property type="entry name" value="WH_DNA-bd_sf"/>
</dbReference>
<dbReference type="PRINTS" id="PR00035">
    <property type="entry name" value="HTHGNTR"/>
</dbReference>
<dbReference type="GO" id="GO:0003677">
    <property type="term" value="F:DNA binding"/>
    <property type="evidence" value="ECO:0007669"/>
    <property type="project" value="UniProtKB-KW"/>
</dbReference>
<dbReference type="SMART" id="SM00345">
    <property type="entry name" value="HTH_GNTR"/>
    <property type="match status" value="1"/>
</dbReference>
<dbReference type="InterPro" id="IPR011711">
    <property type="entry name" value="GntR_C"/>
</dbReference>